<evidence type="ECO:0000259" key="1">
    <source>
        <dbReference type="PROSITE" id="PS51186"/>
    </source>
</evidence>
<dbReference type="SUPFAM" id="SSF55729">
    <property type="entry name" value="Acyl-CoA N-acyltransferases (Nat)"/>
    <property type="match status" value="1"/>
</dbReference>
<sequence length="151" mass="17683">MEYRIEVLDEYNNNLLDELVNLETQAFGTGGLNKWHLVPFINHGKVIVIYNSTEPVGLAEIMRDFDNPELAYIFGLSIKEEYHNQGLGSEVLNYTLEWLANRDIKEVELTVAPDNEPAYHIYKDKFDFYKEEHRPEEYGKDEPRLVMKLSL</sequence>
<reference evidence="3" key="1">
    <citation type="submission" date="2017-02" db="EMBL/GenBank/DDBJ databases">
        <authorList>
            <person name="Varghese N."/>
            <person name="Submissions S."/>
        </authorList>
    </citation>
    <scope>NUCLEOTIDE SEQUENCE [LARGE SCALE GENOMIC DNA]</scope>
    <source>
        <strain evidence="3">ATCC BAA-73</strain>
    </source>
</reference>
<dbReference type="GO" id="GO:0016747">
    <property type="term" value="F:acyltransferase activity, transferring groups other than amino-acyl groups"/>
    <property type="evidence" value="ECO:0007669"/>
    <property type="project" value="InterPro"/>
</dbReference>
<feature type="domain" description="N-acetyltransferase" evidence="1">
    <location>
        <begin position="3"/>
        <end position="151"/>
    </location>
</feature>
<dbReference type="PROSITE" id="PS51186">
    <property type="entry name" value="GNAT"/>
    <property type="match status" value="1"/>
</dbReference>
<keyword evidence="3" id="KW-1185">Reference proteome</keyword>
<evidence type="ECO:0000313" key="2">
    <source>
        <dbReference type="EMBL" id="SJZ96183.1"/>
    </source>
</evidence>
<gene>
    <name evidence="2" type="ORF">SAMN02745118_02345</name>
</gene>
<dbReference type="Pfam" id="PF00583">
    <property type="entry name" value="Acetyltransf_1"/>
    <property type="match status" value="1"/>
</dbReference>
<dbReference type="EMBL" id="FUWM01000022">
    <property type="protein sequence ID" value="SJZ96183.1"/>
    <property type="molecule type" value="Genomic_DNA"/>
</dbReference>
<organism evidence="2 3">
    <name type="scientific">Selenihalanaerobacter shriftii</name>
    <dbReference type="NCBI Taxonomy" id="142842"/>
    <lineage>
        <taxon>Bacteria</taxon>
        <taxon>Bacillati</taxon>
        <taxon>Bacillota</taxon>
        <taxon>Clostridia</taxon>
        <taxon>Halanaerobiales</taxon>
        <taxon>Halobacteroidaceae</taxon>
        <taxon>Selenihalanaerobacter</taxon>
    </lineage>
</organism>
<dbReference type="InterPro" id="IPR000182">
    <property type="entry name" value="GNAT_dom"/>
</dbReference>
<dbReference type="CDD" id="cd04301">
    <property type="entry name" value="NAT_SF"/>
    <property type="match status" value="1"/>
</dbReference>
<dbReference type="AlphaFoldDB" id="A0A1T4PXF0"/>
<dbReference type="InterPro" id="IPR016181">
    <property type="entry name" value="Acyl_CoA_acyltransferase"/>
</dbReference>
<accession>A0A1T4PXF0</accession>
<dbReference type="Proteomes" id="UP000190625">
    <property type="component" value="Unassembled WGS sequence"/>
</dbReference>
<dbReference type="Gene3D" id="3.40.630.30">
    <property type="match status" value="1"/>
</dbReference>
<keyword evidence="2" id="KW-0808">Transferase</keyword>
<protein>
    <submittedName>
        <fullName evidence="2">Ribosomal-protein-alanine N-acetyltransferase</fullName>
    </submittedName>
</protein>
<name>A0A1T4PXF0_9FIRM</name>
<dbReference type="RefSeq" id="WP_078810778.1">
    <property type="nucleotide sequence ID" value="NZ_FUWM01000022.1"/>
</dbReference>
<dbReference type="STRING" id="142842.SAMN02745118_02345"/>
<evidence type="ECO:0000313" key="3">
    <source>
        <dbReference type="Proteomes" id="UP000190625"/>
    </source>
</evidence>
<proteinExistence type="predicted"/>
<dbReference type="OrthoDB" id="5292888at2"/>